<dbReference type="GO" id="GO:0005384">
    <property type="term" value="F:manganese ion transmembrane transporter activity"/>
    <property type="evidence" value="ECO:0007669"/>
    <property type="project" value="InterPro"/>
</dbReference>
<dbReference type="Pfam" id="PF02915">
    <property type="entry name" value="Rubrerythrin"/>
    <property type="match status" value="1"/>
</dbReference>
<dbReference type="PANTHER" id="PTHR31851">
    <property type="entry name" value="FE(2+)/MN(2+) TRANSPORTER PCL1"/>
    <property type="match status" value="1"/>
</dbReference>
<dbReference type="GO" id="GO:0016491">
    <property type="term" value="F:oxidoreductase activity"/>
    <property type="evidence" value="ECO:0007669"/>
    <property type="project" value="InterPro"/>
</dbReference>
<comment type="caution">
    <text evidence="7">The sequence shown here is derived from an EMBL/GenBank/DDBJ whole genome shotgun (WGS) entry which is preliminary data.</text>
</comment>
<protein>
    <submittedName>
        <fullName evidence="7">Membrane protein containing DUF125, transmembrane</fullName>
    </submittedName>
</protein>
<dbReference type="Gene3D" id="1.20.1260.10">
    <property type="match status" value="1"/>
</dbReference>
<evidence type="ECO:0000256" key="2">
    <source>
        <dbReference type="ARBA" id="ARBA00022692"/>
    </source>
</evidence>
<feature type="domain" description="Rubrerythrin diiron-binding" evidence="6">
    <location>
        <begin position="15"/>
        <end position="138"/>
    </location>
</feature>
<feature type="transmembrane region" description="Helical" evidence="5">
    <location>
        <begin position="246"/>
        <end position="263"/>
    </location>
</feature>
<comment type="subcellular location">
    <subcellularLocation>
        <location evidence="1">Endomembrane system</location>
        <topology evidence="1">Multi-pass membrane protein</topology>
    </subcellularLocation>
</comment>
<dbReference type="EMBL" id="AUZY01005133">
    <property type="protein sequence ID" value="EQD59951.1"/>
    <property type="molecule type" value="Genomic_DNA"/>
</dbReference>
<dbReference type="GO" id="GO:0012505">
    <property type="term" value="C:endomembrane system"/>
    <property type="evidence" value="ECO:0007669"/>
    <property type="project" value="UniProtKB-SubCell"/>
</dbReference>
<keyword evidence="2 5" id="KW-0812">Transmembrane</keyword>
<dbReference type="Pfam" id="PF01988">
    <property type="entry name" value="VIT1"/>
    <property type="match status" value="2"/>
</dbReference>
<feature type="transmembrane region" description="Helical" evidence="5">
    <location>
        <begin position="153"/>
        <end position="174"/>
    </location>
</feature>
<gene>
    <name evidence="7" type="ORF">B1B_07969</name>
</gene>
<dbReference type="InterPro" id="IPR009078">
    <property type="entry name" value="Ferritin-like_SF"/>
</dbReference>
<dbReference type="InterPro" id="IPR012347">
    <property type="entry name" value="Ferritin-like"/>
</dbReference>
<dbReference type="CDD" id="cd01044">
    <property type="entry name" value="Ferritin_CCC1_N"/>
    <property type="match status" value="1"/>
</dbReference>
<dbReference type="InterPro" id="IPR008217">
    <property type="entry name" value="Ccc1_fam"/>
</dbReference>
<dbReference type="InterPro" id="IPR003251">
    <property type="entry name" value="Rr_diiron-bd_dom"/>
</dbReference>
<accession>T1AHI0</accession>
<organism evidence="7">
    <name type="scientific">mine drainage metagenome</name>
    <dbReference type="NCBI Taxonomy" id="410659"/>
    <lineage>
        <taxon>unclassified sequences</taxon>
        <taxon>metagenomes</taxon>
        <taxon>ecological metagenomes</taxon>
    </lineage>
</organism>
<feature type="transmembrane region" description="Helical" evidence="5">
    <location>
        <begin position="180"/>
        <end position="202"/>
    </location>
</feature>
<dbReference type="GO" id="GO:0030026">
    <property type="term" value="P:intracellular manganese ion homeostasis"/>
    <property type="evidence" value="ECO:0007669"/>
    <property type="project" value="InterPro"/>
</dbReference>
<evidence type="ECO:0000256" key="4">
    <source>
        <dbReference type="ARBA" id="ARBA00023136"/>
    </source>
</evidence>
<keyword evidence="3 5" id="KW-1133">Transmembrane helix</keyword>
<name>T1AHI0_9ZZZZ</name>
<evidence type="ECO:0000259" key="6">
    <source>
        <dbReference type="Pfam" id="PF02915"/>
    </source>
</evidence>
<dbReference type="AlphaFoldDB" id="T1AHI0"/>
<keyword evidence="4 5" id="KW-0472">Membrane</keyword>
<sequence>MESTDFVKRAFEFYKDEITDMAFYDKLSSRIDDQHFKEQLQELSSIEKEHANFWKDELEKLSLGTSGIKDKGFKISFLLFIMRLLGPVLTIRMLEHGELRAIRMYREMIDVEKEESPLKARLQQILDQEINHEDIFANQIEKTEKEIEKSRDVIYGMSDGLVEVLGSVAGLTAIMTSHYYIALGGFVVAISGAMSMSLGSYLSSRSQSEYRIHLIEKDSLFSPNKQQKSRIDELQDKSKESALTTAVYYLAGAAIAILPFVAFNRTIALIVSVTLVATTQAITNSIVALTMNARVLRSATRSAILTLLTAAATYLVGEIFVIFFHVSFL</sequence>
<evidence type="ECO:0000256" key="3">
    <source>
        <dbReference type="ARBA" id="ARBA00022989"/>
    </source>
</evidence>
<feature type="transmembrane region" description="Helical" evidence="5">
    <location>
        <begin position="303"/>
        <end position="326"/>
    </location>
</feature>
<evidence type="ECO:0000256" key="1">
    <source>
        <dbReference type="ARBA" id="ARBA00004127"/>
    </source>
</evidence>
<evidence type="ECO:0000256" key="5">
    <source>
        <dbReference type="SAM" id="Phobius"/>
    </source>
</evidence>
<feature type="transmembrane region" description="Helical" evidence="5">
    <location>
        <begin position="269"/>
        <end position="291"/>
    </location>
</feature>
<proteinExistence type="predicted"/>
<dbReference type="SUPFAM" id="SSF47240">
    <property type="entry name" value="Ferritin-like"/>
    <property type="match status" value="1"/>
</dbReference>
<reference evidence="7" key="2">
    <citation type="journal article" date="2014" name="ISME J.">
        <title>Microbial stratification in low pH oxic and suboxic macroscopic growths along an acid mine drainage.</title>
        <authorList>
            <person name="Mendez-Garcia C."/>
            <person name="Mesa V."/>
            <person name="Sprenger R.R."/>
            <person name="Richter M."/>
            <person name="Diez M.S."/>
            <person name="Solano J."/>
            <person name="Bargiela R."/>
            <person name="Golyshina O.V."/>
            <person name="Manteca A."/>
            <person name="Ramos J.L."/>
            <person name="Gallego J.R."/>
            <person name="Llorente I."/>
            <person name="Martins Dos Santos V.A."/>
            <person name="Jensen O.N."/>
            <person name="Pelaez A.I."/>
            <person name="Sanchez J."/>
            <person name="Ferrer M."/>
        </authorList>
    </citation>
    <scope>NUCLEOTIDE SEQUENCE</scope>
</reference>
<reference evidence="7" key="1">
    <citation type="submission" date="2013-08" db="EMBL/GenBank/DDBJ databases">
        <authorList>
            <person name="Mendez C."/>
            <person name="Richter M."/>
            <person name="Ferrer M."/>
            <person name="Sanchez J."/>
        </authorList>
    </citation>
    <scope>NUCLEOTIDE SEQUENCE</scope>
</reference>
<dbReference type="GO" id="GO:0046872">
    <property type="term" value="F:metal ion binding"/>
    <property type="evidence" value="ECO:0007669"/>
    <property type="project" value="InterPro"/>
</dbReference>
<dbReference type="InterPro" id="IPR039376">
    <property type="entry name" value="Ferritin_CCC1_N"/>
</dbReference>
<evidence type="ECO:0000313" key="7">
    <source>
        <dbReference type="EMBL" id="EQD59951.1"/>
    </source>
</evidence>